<dbReference type="OrthoDB" id="1888931at2759"/>
<organism evidence="4 5">
    <name type="scientific">Fusarium longipes</name>
    <dbReference type="NCBI Taxonomy" id="694270"/>
    <lineage>
        <taxon>Eukaryota</taxon>
        <taxon>Fungi</taxon>
        <taxon>Dikarya</taxon>
        <taxon>Ascomycota</taxon>
        <taxon>Pezizomycotina</taxon>
        <taxon>Sordariomycetes</taxon>
        <taxon>Hypocreomycetidae</taxon>
        <taxon>Hypocreales</taxon>
        <taxon>Nectriaceae</taxon>
        <taxon>Fusarium</taxon>
    </lineage>
</organism>
<dbReference type="GO" id="GO:0050664">
    <property type="term" value="F:oxidoreductase activity, acting on NAD(P)H, oxygen as acceptor"/>
    <property type="evidence" value="ECO:0007669"/>
    <property type="project" value="TreeGrafter"/>
</dbReference>
<dbReference type="GO" id="GO:0019594">
    <property type="term" value="P:mannitol metabolic process"/>
    <property type="evidence" value="ECO:0007669"/>
    <property type="project" value="UniProtKB-ARBA"/>
</dbReference>
<accession>A0A395T346</accession>
<gene>
    <name evidence="4" type="ORF">FLONG3_2724</name>
</gene>
<keyword evidence="2" id="KW-0521">NADP</keyword>
<comment type="caution">
    <text evidence="4">The sequence shown here is derived from an EMBL/GenBank/DDBJ whole genome shotgun (WGS) entry which is preliminary data.</text>
</comment>
<dbReference type="PANTHER" id="PTHR43008">
    <property type="entry name" value="BENZIL REDUCTASE"/>
    <property type="match status" value="1"/>
</dbReference>
<dbReference type="Gene3D" id="3.40.50.720">
    <property type="entry name" value="NAD(P)-binding Rossmann-like Domain"/>
    <property type="match status" value="1"/>
</dbReference>
<evidence type="ECO:0000256" key="1">
    <source>
        <dbReference type="ARBA" id="ARBA00006484"/>
    </source>
</evidence>
<dbReference type="PRINTS" id="PR00080">
    <property type="entry name" value="SDRFAMILY"/>
</dbReference>
<dbReference type="PANTHER" id="PTHR43008:SF13">
    <property type="entry name" value="L-XYLULOSE REDUCTASE-RELATED"/>
    <property type="match status" value="1"/>
</dbReference>
<dbReference type="Proteomes" id="UP000266234">
    <property type="component" value="Unassembled WGS sequence"/>
</dbReference>
<protein>
    <submittedName>
        <fullName evidence="4">Oxidoreductase</fullName>
    </submittedName>
</protein>
<dbReference type="PRINTS" id="PR00081">
    <property type="entry name" value="GDHRDH"/>
</dbReference>
<dbReference type="PROSITE" id="PS00061">
    <property type="entry name" value="ADH_SHORT"/>
    <property type="match status" value="1"/>
</dbReference>
<sequence>MRSSYLAYPLGNRCGGPASMLTCVPIESFDRYSAVLPDISFGQFRSPHDGDMPNHLVVSVPAELPEMEDESSINGRSICVMSDLHPLNGGNFVHDNNRLVDGGSILKRFSLQGKTAIITGAAAGIGLSIAEAYAETGANIALWYRTSNKAQERAEELATKYNVTVKAYQVDMRDAQAVEQAVDQSVKDLNGRLDIFVANAGIPWTKGPMVDGPIDHYRDVVQTNLDGTYYCAKAAAKHWRRQKYEGTDLNGQPLSNYTSGSFIATASMSGGIVNIPQLQAAYNAAKAGVIHLIKSLAVEWARFARANAISPGYIITEISNFVDQETKDMWKDKIPVGREGEPHELQGAYLFLASDASTYATGANFVIDGGYSAP</sequence>
<dbReference type="AlphaFoldDB" id="A0A395T346"/>
<evidence type="ECO:0000313" key="5">
    <source>
        <dbReference type="Proteomes" id="UP000266234"/>
    </source>
</evidence>
<evidence type="ECO:0000313" key="4">
    <source>
        <dbReference type="EMBL" id="RGP79153.1"/>
    </source>
</evidence>
<dbReference type="GO" id="GO:0050085">
    <property type="term" value="F:mannitol 2-dehydrogenase (NADP+) activity"/>
    <property type="evidence" value="ECO:0007669"/>
    <property type="project" value="UniProtKB-ARBA"/>
</dbReference>
<dbReference type="Pfam" id="PF13561">
    <property type="entry name" value="adh_short_C2"/>
    <property type="match status" value="1"/>
</dbReference>
<dbReference type="InterPro" id="IPR002347">
    <property type="entry name" value="SDR_fam"/>
</dbReference>
<keyword evidence="5" id="KW-1185">Reference proteome</keyword>
<reference evidence="4 5" key="1">
    <citation type="journal article" date="2018" name="PLoS Pathog.">
        <title>Evolution of structural diversity of trichothecenes, a family of toxins produced by plant pathogenic and entomopathogenic fungi.</title>
        <authorList>
            <person name="Proctor R.H."/>
            <person name="McCormick S.P."/>
            <person name="Kim H.S."/>
            <person name="Cardoza R.E."/>
            <person name="Stanley A.M."/>
            <person name="Lindo L."/>
            <person name="Kelly A."/>
            <person name="Brown D.W."/>
            <person name="Lee T."/>
            <person name="Vaughan M.M."/>
            <person name="Alexander N.J."/>
            <person name="Busman M."/>
            <person name="Gutierrez S."/>
        </authorList>
    </citation>
    <scope>NUCLEOTIDE SEQUENCE [LARGE SCALE GENOMIC DNA]</scope>
    <source>
        <strain evidence="4 5">NRRL 20695</strain>
    </source>
</reference>
<name>A0A395T346_9HYPO</name>
<dbReference type="EMBL" id="PXOG01000054">
    <property type="protein sequence ID" value="RGP79153.1"/>
    <property type="molecule type" value="Genomic_DNA"/>
</dbReference>
<comment type="similarity">
    <text evidence="1">Belongs to the short-chain dehydrogenases/reductases (SDR) family.</text>
</comment>
<dbReference type="SUPFAM" id="SSF51735">
    <property type="entry name" value="NAD(P)-binding Rossmann-fold domains"/>
    <property type="match status" value="1"/>
</dbReference>
<evidence type="ECO:0000256" key="2">
    <source>
        <dbReference type="ARBA" id="ARBA00022857"/>
    </source>
</evidence>
<evidence type="ECO:0000256" key="3">
    <source>
        <dbReference type="ARBA" id="ARBA00023002"/>
    </source>
</evidence>
<dbReference type="STRING" id="694270.A0A395T346"/>
<dbReference type="FunFam" id="3.40.50.720:FF:000090">
    <property type="entry name" value="NADP-dependent mannitol dehydrogenase"/>
    <property type="match status" value="1"/>
</dbReference>
<dbReference type="InterPro" id="IPR020904">
    <property type="entry name" value="Sc_DH/Rdtase_CS"/>
</dbReference>
<keyword evidence="3" id="KW-0560">Oxidoreductase</keyword>
<proteinExistence type="inferred from homology"/>
<dbReference type="InterPro" id="IPR036291">
    <property type="entry name" value="NAD(P)-bd_dom_sf"/>
</dbReference>